<dbReference type="InterPro" id="IPR027417">
    <property type="entry name" value="P-loop_NTPase"/>
</dbReference>
<evidence type="ECO:0000259" key="1">
    <source>
        <dbReference type="SMART" id="SM00382"/>
    </source>
</evidence>
<dbReference type="AlphaFoldDB" id="A0A1R3SXF7"/>
<evidence type="ECO:0000313" key="2">
    <source>
        <dbReference type="EMBL" id="SCD20201.1"/>
    </source>
</evidence>
<dbReference type="GO" id="GO:0006302">
    <property type="term" value="P:double-strand break repair"/>
    <property type="evidence" value="ECO:0007669"/>
    <property type="project" value="InterPro"/>
</dbReference>
<gene>
    <name evidence="2" type="ORF">PSM36_1379</name>
</gene>
<reference evidence="2 3" key="1">
    <citation type="submission" date="2016-08" db="EMBL/GenBank/DDBJ databases">
        <authorList>
            <person name="Seilhamer J.J."/>
        </authorList>
    </citation>
    <scope>NUCLEOTIDE SEQUENCE [LARGE SCALE GENOMIC DNA]</scope>
    <source>
        <strain evidence="2">M3/6</strain>
    </source>
</reference>
<keyword evidence="3" id="KW-1185">Reference proteome</keyword>
<proteinExistence type="predicted"/>
<keyword evidence="2" id="KW-0067">ATP-binding</keyword>
<dbReference type="GO" id="GO:0005524">
    <property type="term" value="F:ATP binding"/>
    <property type="evidence" value="ECO:0007669"/>
    <property type="project" value="UniProtKB-KW"/>
</dbReference>
<dbReference type="PANTHER" id="PTHR32182">
    <property type="entry name" value="DNA REPLICATION AND REPAIR PROTEIN RECF"/>
    <property type="match status" value="1"/>
</dbReference>
<dbReference type="STRING" id="1642647.PSM36_1379"/>
<sequence>MKIKELKIRNFRRIDNLHILPDRQINVIIGENGAGKSSLLDAIAYLLSWFTARIVNLKGNGNTIKSDDISVTERDAEISVCLDPGNNTPEIAWNLYGSRNKLEKAGKTDLSELMNYVKSLLSLKDSNSISSVPIVAYYRVNRSVTEIPLRVKKMEYGNIFEVYKTAFENKTGFRAFFSWYRNREDLENQRMRFENAGEDPQLSAVRRALSSFFPDYNDLHVRRNPMSMVLKKGDTLFNLNQLSDGEQCYLALISDLSRKLVIANPESQDPLKGHGIVLLDEIELHLHPSWQKGVIDKLKEVFPNIQFFITTHSPLVVSNINAEQLILMREGERVYTSSLSFGKEVNDILIDFFNLSSPRGIEMERSIEEAKKALRSNNREEYNRLMDKIKNQLPPSDKDVIAMTLEAYHLWK</sequence>
<dbReference type="GO" id="GO:0000731">
    <property type="term" value="P:DNA synthesis involved in DNA repair"/>
    <property type="evidence" value="ECO:0007669"/>
    <property type="project" value="TreeGrafter"/>
</dbReference>
<name>A0A1R3SXF7_9BACT</name>
<dbReference type="GO" id="GO:0016887">
    <property type="term" value="F:ATP hydrolysis activity"/>
    <property type="evidence" value="ECO:0007669"/>
    <property type="project" value="InterPro"/>
</dbReference>
<dbReference type="CDD" id="cd00267">
    <property type="entry name" value="ABC_ATPase"/>
    <property type="match status" value="1"/>
</dbReference>
<dbReference type="RefSeq" id="WP_076930058.1">
    <property type="nucleotide sequence ID" value="NZ_LT605205.1"/>
</dbReference>
<protein>
    <submittedName>
        <fullName evidence="2">Putative ATP-binding protein</fullName>
    </submittedName>
</protein>
<dbReference type="InterPro" id="IPR003593">
    <property type="entry name" value="AAA+_ATPase"/>
</dbReference>
<dbReference type="Gene3D" id="3.40.50.300">
    <property type="entry name" value="P-loop containing nucleotide triphosphate hydrolases"/>
    <property type="match status" value="1"/>
</dbReference>
<keyword evidence="2" id="KW-0547">Nucleotide-binding</keyword>
<evidence type="ECO:0000313" key="3">
    <source>
        <dbReference type="Proteomes" id="UP000187464"/>
    </source>
</evidence>
<dbReference type="SMART" id="SM00382">
    <property type="entry name" value="AAA"/>
    <property type="match status" value="1"/>
</dbReference>
<dbReference type="KEGG" id="psac:PSM36_1379"/>
<accession>A0A1R3SXF7</accession>
<dbReference type="Pfam" id="PF02463">
    <property type="entry name" value="SMC_N"/>
    <property type="match status" value="1"/>
</dbReference>
<dbReference type="SUPFAM" id="SSF52540">
    <property type="entry name" value="P-loop containing nucleoside triphosphate hydrolases"/>
    <property type="match status" value="1"/>
</dbReference>
<feature type="domain" description="AAA+ ATPase" evidence="1">
    <location>
        <begin position="22"/>
        <end position="339"/>
    </location>
</feature>
<dbReference type="PANTHER" id="PTHR32182:SF23">
    <property type="entry name" value="ATP BINDING PROTEIN"/>
    <property type="match status" value="1"/>
</dbReference>
<dbReference type="Proteomes" id="UP000187464">
    <property type="component" value="Chromosome I"/>
</dbReference>
<dbReference type="InterPro" id="IPR003395">
    <property type="entry name" value="RecF/RecN/SMC_N"/>
</dbReference>
<organism evidence="2 3">
    <name type="scientific">Proteiniphilum saccharofermentans</name>
    <dbReference type="NCBI Taxonomy" id="1642647"/>
    <lineage>
        <taxon>Bacteria</taxon>
        <taxon>Pseudomonadati</taxon>
        <taxon>Bacteroidota</taxon>
        <taxon>Bacteroidia</taxon>
        <taxon>Bacteroidales</taxon>
        <taxon>Dysgonomonadaceae</taxon>
        <taxon>Proteiniphilum</taxon>
    </lineage>
</organism>
<dbReference type="EMBL" id="LT605205">
    <property type="protein sequence ID" value="SCD20201.1"/>
    <property type="molecule type" value="Genomic_DNA"/>
</dbReference>